<accession>A0AA42BB93</accession>
<dbReference type="AlphaFoldDB" id="A0AA42BB93"/>
<gene>
    <name evidence="1" type="ORF">NET02_16155</name>
</gene>
<dbReference type="Proteomes" id="UP001165306">
    <property type="component" value="Unassembled WGS sequence"/>
</dbReference>
<organism evidence="1 2">
    <name type="scientific">Thermalbibacter longus</name>
    <dbReference type="NCBI Taxonomy" id="2951981"/>
    <lineage>
        <taxon>Bacteria</taxon>
        <taxon>Pseudomonadati</taxon>
        <taxon>Thermomicrobiota</taxon>
        <taxon>Thermomicrobia</taxon>
        <taxon>Thermomicrobiales</taxon>
        <taxon>Thermomicrobiaceae</taxon>
        <taxon>Thermalbibacter</taxon>
    </lineage>
</organism>
<comment type="caution">
    <text evidence="1">The sequence shown here is derived from an EMBL/GenBank/DDBJ whole genome shotgun (WGS) entry which is preliminary data.</text>
</comment>
<dbReference type="EMBL" id="JAMSLR010000022">
    <property type="protein sequence ID" value="MCM8750677.1"/>
    <property type="molecule type" value="Genomic_DNA"/>
</dbReference>
<protein>
    <submittedName>
        <fullName evidence="1">Uncharacterized protein</fullName>
    </submittedName>
</protein>
<evidence type="ECO:0000313" key="1">
    <source>
        <dbReference type="EMBL" id="MCM8750677.1"/>
    </source>
</evidence>
<keyword evidence="2" id="KW-1185">Reference proteome</keyword>
<sequence>PLLAQGKPEVSGVTGMYDYEGELVGAAVGLDFPAPIRLKGAFPVVVIPEYQDVEAIEVIPQDIDESVSTIVVLVHFREERALGLSGWY</sequence>
<name>A0AA42BB93_9BACT</name>
<reference evidence="1" key="1">
    <citation type="submission" date="2022-06" db="EMBL/GenBank/DDBJ databases">
        <title>CFH 74404 Thermomicrobiaceae sp.</title>
        <authorList>
            <person name="Ming H."/>
            <person name="Li W.-J."/>
            <person name="Zhao Z."/>
        </authorList>
    </citation>
    <scope>NUCLEOTIDE SEQUENCE</scope>
    <source>
        <strain evidence="1">CFH 74404</strain>
    </source>
</reference>
<proteinExistence type="predicted"/>
<feature type="non-terminal residue" evidence="1">
    <location>
        <position position="1"/>
    </location>
</feature>
<evidence type="ECO:0000313" key="2">
    <source>
        <dbReference type="Proteomes" id="UP001165306"/>
    </source>
</evidence>